<dbReference type="CDD" id="cd00006">
    <property type="entry name" value="PTS_IIA_man"/>
    <property type="match status" value="1"/>
</dbReference>
<evidence type="ECO:0000256" key="2">
    <source>
        <dbReference type="ARBA" id="ARBA00004236"/>
    </source>
</evidence>
<sequence>MVGIILATHGEFAQGIAQSASMIFGDQDRLEVVTFMPNEGPEDLKRHLHEAMNNLGKDSEILFLVDLWGGSPFNQASAIHEENPETTAILSGLNLPLLLEVLGGRMGIESAQELAGQVVPSGRDGIKVLPESLEPKAVAPVADAEPQKAVSSIPEGTVIGDGKIDYALVRIDTRLLHGQVATGWVKAVQPSRIIVVSDKVSNDTMRKSLIKQASPSGIPASTIPISKLAEIDKDPRFGGTKALVLFESPQELLQAMDAGVEFDKVNLGSMAHSEGKKMISRAISVDEEDVKVLKEIERRGVTFDVRRVPGDSDENLDRLLKKEKLI</sequence>
<evidence type="ECO:0000256" key="13">
    <source>
        <dbReference type="ARBA" id="ARBA00022683"/>
    </source>
</evidence>
<dbReference type="Proteomes" id="UP000235682">
    <property type="component" value="Unassembled WGS sequence"/>
</dbReference>
<name>A0A1G8NAQ5_9LACT</name>
<keyword evidence="13" id="KW-0598">Phosphotransferase system</keyword>
<dbReference type="AlphaFoldDB" id="A0A1G8NAQ5"/>
<dbReference type="PROSITE" id="PS51101">
    <property type="entry name" value="PTS_EIIB_TYPE_4"/>
    <property type="match status" value="1"/>
</dbReference>
<evidence type="ECO:0000313" key="22">
    <source>
        <dbReference type="Proteomes" id="UP000235682"/>
    </source>
</evidence>
<evidence type="ECO:0000256" key="6">
    <source>
        <dbReference type="ARBA" id="ARBA00021685"/>
    </source>
</evidence>
<dbReference type="RefSeq" id="WP_092086177.1">
    <property type="nucleotide sequence ID" value="NZ_FNEL01000045.1"/>
</dbReference>
<evidence type="ECO:0000256" key="17">
    <source>
        <dbReference type="ARBA" id="ARBA00030229"/>
    </source>
</evidence>
<protein>
    <recommendedName>
        <fullName evidence="6">PTS system mannose-specific EIIAB component</fullName>
        <ecNumber evidence="5">2.7.1.191</ecNumber>
    </recommendedName>
    <alternativeName>
        <fullName evidence="18">EIIAB-Man</fullName>
    </alternativeName>
    <alternativeName>
        <fullName evidence="17">EIII-Man</fullName>
    </alternativeName>
</protein>
<gene>
    <name evidence="21" type="ORF">CJ205_02145</name>
</gene>
<evidence type="ECO:0000256" key="15">
    <source>
        <dbReference type="ARBA" id="ARBA00023136"/>
    </source>
</evidence>
<dbReference type="GO" id="GO:0005737">
    <property type="term" value="C:cytoplasm"/>
    <property type="evidence" value="ECO:0007669"/>
    <property type="project" value="UniProtKB-SubCell"/>
</dbReference>
<evidence type="ECO:0000259" key="19">
    <source>
        <dbReference type="PROSITE" id="PS51096"/>
    </source>
</evidence>
<evidence type="ECO:0000256" key="4">
    <source>
        <dbReference type="ARBA" id="ARBA00011738"/>
    </source>
</evidence>
<evidence type="ECO:0000256" key="5">
    <source>
        <dbReference type="ARBA" id="ARBA00011929"/>
    </source>
</evidence>
<dbReference type="InterPro" id="IPR004720">
    <property type="entry name" value="PTS_IIB_sorbose-sp"/>
</dbReference>
<evidence type="ECO:0000256" key="8">
    <source>
        <dbReference type="ARBA" id="ARBA00022475"/>
    </source>
</evidence>
<keyword evidence="10" id="KW-0597">Phosphoprotein</keyword>
<evidence type="ECO:0000256" key="11">
    <source>
        <dbReference type="ARBA" id="ARBA00022597"/>
    </source>
</evidence>
<dbReference type="NCBIfam" id="TIGR00824">
    <property type="entry name" value="EIIA-man"/>
    <property type="match status" value="1"/>
</dbReference>
<comment type="function">
    <text evidence="16">The phosphoenolpyruvate-dependent sugar phosphotransferase system (sugar PTS), a major carbohydrate active transport system, catalyzes the phosphorylation of incoming sugar substrates concomitantly with their translocation across the cell membrane. The enzyme II ManXYZ PTS system is involved in mannose transport.</text>
</comment>
<keyword evidence="9" id="KW-0963">Cytoplasm</keyword>
<dbReference type="EC" id="2.7.1.191" evidence="5"/>
<accession>A0A1G8NAQ5</accession>
<dbReference type="EMBL" id="PNHE01000005">
    <property type="protein sequence ID" value="PMC58872.1"/>
    <property type="molecule type" value="Genomic_DNA"/>
</dbReference>
<evidence type="ECO:0000256" key="16">
    <source>
        <dbReference type="ARBA" id="ARBA00023757"/>
    </source>
</evidence>
<reference evidence="21 22" key="1">
    <citation type="submission" date="2017-09" db="EMBL/GenBank/DDBJ databases">
        <title>Bacterial strain isolated from the female urinary microbiota.</title>
        <authorList>
            <person name="Thomas-White K."/>
            <person name="Kumar N."/>
            <person name="Forster S."/>
            <person name="Putonti C."/>
            <person name="Lawley T."/>
            <person name="Wolfe A.J."/>
        </authorList>
    </citation>
    <scope>NUCLEOTIDE SEQUENCE [LARGE SCALE GENOMIC DNA]</scope>
    <source>
        <strain evidence="21 22">UMB0852</strain>
    </source>
</reference>
<evidence type="ECO:0000256" key="14">
    <source>
        <dbReference type="ARBA" id="ARBA00022777"/>
    </source>
</evidence>
<dbReference type="GO" id="GO:0009401">
    <property type="term" value="P:phosphoenolpyruvate-dependent sugar phosphotransferase system"/>
    <property type="evidence" value="ECO:0007669"/>
    <property type="project" value="UniProtKB-KW"/>
</dbReference>
<dbReference type="GO" id="GO:0005886">
    <property type="term" value="C:plasma membrane"/>
    <property type="evidence" value="ECO:0007669"/>
    <property type="project" value="UniProtKB-SubCell"/>
</dbReference>
<dbReference type="PANTHER" id="PTHR33799">
    <property type="entry name" value="PTS PERMEASE-RELATED-RELATED"/>
    <property type="match status" value="1"/>
</dbReference>
<dbReference type="OrthoDB" id="9788818at2"/>
<evidence type="ECO:0000256" key="3">
    <source>
        <dbReference type="ARBA" id="ARBA00004496"/>
    </source>
</evidence>
<dbReference type="Gene3D" id="3.40.50.510">
    <property type="entry name" value="Phosphotransferase system, mannose-type IIA component"/>
    <property type="match status" value="1"/>
</dbReference>
<keyword evidence="7" id="KW-0813">Transport</keyword>
<evidence type="ECO:0000256" key="1">
    <source>
        <dbReference type="ARBA" id="ARBA00000514"/>
    </source>
</evidence>
<evidence type="ECO:0000256" key="10">
    <source>
        <dbReference type="ARBA" id="ARBA00022553"/>
    </source>
</evidence>
<feature type="domain" description="PTS EIIB type-4" evidence="20">
    <location>
        <begin position="162"/>
        <end position="326"/>
    </location>
</feature>
<dbReference type="CDD" id="cd00001">
    <property type="entry name" value="PTS_IIB_man"/>
    <property type="match status" value="1"/>
</dbReference>
<keyword evidence="12" id="KW-0808">Transferase</keyword>
<dbReference type="PROSITE" id="PS51096">
    <property type="entry name" value="PTS_EIIA_TYPE_4"/>
    <property type="match status" value="1"/>
</dbReference>
<dbReference type="STRING" id="84521.SAMN04487994_10451"/>
<evidence type="ECO:0000259" key="20">
    <source>
        <dbReference type="PROSITE" id="PS51101"/>
    </source>
</evidence>
<dbReference type="InterPro" id="IPR013789">
    <property type="entry name" value="PTS_EIIA_man"/>
</dbReference>
<dbReference type="Pfam" id="PF03610">
    <property type="entry name" value="EIIA-man"/>
    <property type="match status" value="1"/>
</dbReference>
<feature type="domain" description="PTS EIIA type-4" evidence="19">
    <location>
        <begin position="1"/>
        <end position="126"/>
    </location>
</feature>
<dbReference type="GO" id="GO:0008982">
    <property type="term" value="F:protein-N(PI)-phosphohistidine-sugar phosphotransferase activity"/>
    <property type="evidence" value="ECO:0007669"/>
    <property type="project" value="InterPro"/>
</dbReference>
<comment type="catalytic activity">
    <reaction evidence="1">
        <text>D-mannose(out) + N(pros)-phospho-L-histidyl-[protein] = D-mannose 6-phosphate(in) + L-histidyl-[protein]</text>
        <dbReference type="Rhea" id="RHEA:49232"/>
        <dbReference type="Rhea" id="RHEA-COMP:9745"/>
        <dbReference type="Rhea" id="RHEA-COMP:9746"/>
        <dbReference type="ChEBI" id="CHEBI:4208"/>
        <dbReference type="ChEBI" id="CHEBI:29979"/>
        <dbReference type="ChEBI" id="CHEBI:58735"/>
        <dbReference type="ChEBI" id="CHEBI:64837"/>
        <dbReference type="EC" id="2.7.1.191"/>
    </reaction>
</comment>
<keyword evidence="14" id="KW-0418">Kinase</keyword>
<organism evidence="21 22">
    <name type="scientific">Dolosicoccus paucivorans</name>
    <dbReference type="NCBI Taxonomy" id="84521"/>
    <lineage>
        <taxon>Bacteria</taxon>
        <taxon>Bacillati</taxon>
        <taxon>Bacillota</taxon>
        <taxon>Bacilli</taxon>
        <taxon>Lactobacillales</taxon>
        <taxon>Aerococcaceae</taxon>
        <taxon>Dolosicoccus</taxon>
    </lineage>
</organism>
<dbReference type="InterPro" id="IPR036662">
    <property type="entry name" value="PTS_EIIA_man-typ_sf"/>
</dbReference>
<dbReference type="GO" id="GO:0016301">
    <property type="term" value="F:kinase activity"/>
    <property type="evidence" value="ECO:0007669"/>
    <property type="project" value="UniProtKB-KW"/>
</dbReference>
<evidence type="ECO:0000313" key="21">
    <source>
        <dbReference type="EMBL" id="PMC58872.1"/>
    </source>
</evidence>
<dbReference type="InterPro" id="IPR004701">
    <property type="entry name" value="PTS_EIIA_man-typ"/>
</dbReference>
<dbReference type="Pfam" id="PF03830">
    <property type="entry name" value="PTSIIB_sorb"/>
    <property type="match status" value="1"/>
</dbReference>
<evidence type="ECO:0000256" key="9">
    <source>
        <dbReference type="ARBA" id="ARBA00022490"/>
    </source>
</evidence>
<keyword evidence="22" id="KW-1185">Reference proteome</keyword>
<evidence type="ECO:0000256" key="7">
    <source>
        <dbReference type="ARBA" id="ARBA00022448"/>
    </source>
</evidence>
<evidence type="ECO:0000256" key="12">
    <source>
        <dbReference type="ARBA" id="ARBA00022679"/>
    </source>
</evidence>
<dbReference type="SUPFAM" id="SSF53062">
    <property type="entry name" value="PTS system fructose IIA component-like"/>
    <property type="match status" value="1"/>
</dbReference>
<comment type="subcellular location">
    <subcellularLocation>
        <location evidence="2">Cell membrane</location>
    </subcellularLocation>
    <subcellularLocation>
        <location evidence="3">Cytoplasm</location>
    </subcellularLocation>
</comment>
<keyword evidence="15" id="KW-0472">Membrane</keyword>
<dbReference type="InterPro" id="IPR033887">
    <property type="entry name" value="PTS_IIA_man"/>
</dbReference>
<proteinExistence type="predicted"/>
<dbReference type="PANTHER" id="PTHR33799:SF1">
    <property type="entry name" value="PTS SYSTEM MANNOSE-SPECIFIC EIIAB COMPONENT-RELATED"/>
    <property type="match status" value="1"/>
</dbReference>
<keyword evidence="8" id="KW-1003">Cell membrane</keyword>
<comment type="subunit">
    <text evidence="4">Homodimer.</text>
</comment>
<keyword evidence="11" id="KW-0762">Sugar transport</keyword>
<comment type="caution">
    <text evidence="21">The sequence shown here is derived from an EMBL/GenBank/DDBJ whole genome shotgun (WGS) entry which is preliminary data.</text>
</comment>
<dbReference type="InterPro" id="IPR051471">
    <property type="entry name" value="Bacterial_PTS_sugar_comp"/>
</dbReference>
<dbReference type="InterPro" id="IPR036667">
    <property type="entry name" value="PTS_IIB_sorbose-sp_sf"/>
</dbReference>
<dbReference type="SUPFAM" id="SSF52728">
    <property type="entry name" value="PTS IIb component"/>
    <property type="match status" value="1"/>
</dbReference>
<evidence type="ECO:0000256" key="18">
    <source>
        <dbReference type="ARBA" id="ARBA00032197"/>
    </source>
</evidence>
<dbReference type="Gene3D" id="3.40.35.10">
    <property type="entry name" value="Phosphotransferase system, sorbose subfamily IIB component"/>
    <property type="match status" value="1"/>
</dbReference>